<comment type="caution">
    <text evidence="1">The sequence shown here is derived from an EMBL/GenBank/DDBJ whole genome shotgun (WGS) entry which is preliminary data.</text>
</comment>
<dbReference type="Proteomes" id="UP001238088">
    <property type="component" value="Unassembled WGS sequence"/>
</dbReference>
<keyword evidence="2" id="KW-1185">Reference proteome</keyword>
<gene>
    <name evidence="1" type="ORF">J2S17_002743</name>
</gene>
<dbReference type="EMBL" id="JAUSUB010000011">
    <property type="protein sequence ID" value="MDQ0270857.1"/>
    <property type="molecule type" value="Genomic_DNA"/>
</dbReference>
<name>A0ABU0AI08_9BACI</name>
<proteinExistence type="predicted"/>
<protein>
    <submittedName>
        <fullName evidence="1">Uncharacterized protein</fullName>
    </submittedName>
</protein>
<accession>A0ABU0AI08</accession>
<evidence type="ECO:0000313" key="1">
    <source>
        <dbReference type="EMBL" id="MDQ0270857.1"/>
    </source>
</evidence>
<sequence>MFECQQELGHADVAPQDLWRPYYAIIGEQGARAF</sequence>
<evidence type="ECO:0000313" key="2">
    <source>
        <dbReference type="Proteomes" id="UP001238088"/>
    </source>
</evidence>
<organism evidence="1 2">
    <name type="scientific">Cytobacillus purgationiresistens</name>
    <dbReference type="NCBI Taxonomy" id="863449"/>
    <lineage>
        <taxon>Bacteria</taxon>
        <taxon>Bacillati</taxon>
        <taxon>Bacillota</taxon>
        <taxon>Bacilli</taxon>
        <taxon>Bacillales</taxon>
        <taxon>Bacillaceae</taxon>
        <taxon>Cytobacillus</taxon>
    </lineage>
</organism>
<reference evidence="1 2" key="1">
    <citation type="submission" date="2023-07" db="EMBL/GenBank/DDBJ databases">
        <title>Genomic Encyclopedia of Type Strains, Phase IV (KMG-IV): sequencing the most valuable type-strain genomes for metagenomic binning, comparative biology and taxonomic classification.</title>
        <authorList>
            <person name="Goeker M."/>
        </authorList>
    </citation>
    <scope>NUCLEOTIDE SEQUENCE [LARGE SCALE GENOMIC DNA]</scope>
    <source>
        <strain evidence="1 2">DSM 23494</strain>
    </source>
</reference>